<evidence type="ECO:0000313" key="2">
    <source>
        <dbReference type="Proteomes" id="UP001359559"/>
    </source>
</evidence>
<reference evidence="1 2" key="1">
    <citation type="submission" date="2024-01" db="EMBL/GenBank/DDBJ databases">
        <title>The genomes of 5 underutilized Papilionoideae crops provide insights into root nodulation and disease resistance.</title>
        <authorList>
            <person name="Yuan L."/>
        </authorList>
    </citation>
    <scope>NUCLEOTIDE SEQUENCE [LARGE SCALE GENOMIC DNA]</scope>
    <source>
        <strain evidence="1">LY-2023</strain>
        <tissue evidence="1">Leaf</tissue>
    </source>
</reference>
<proteinExistence type="predicted"/>
<dbReference type="Proteomes" id="UP001359559">
    <property type="component" value="Unassembled WGS sequence"/>
</dbReference>
<sequence>MLRFIALGNVPIQCTRINLFPLAIKTLLSQTQHLFISPFTILSLSPFFFALSHRVPHIAFSLPLSYILAPKSCSLLFLLPSSSSSPSF</sequence>
<name>A0AAN9K5X9_CLITE</name>
<accession>A0AAN9K5X9</accession>
<protein>
    <submittedName>
        <fullName evidence="1">Uncharacterized protein</fullName>
    </submittedName>
</protein>
<organism evidence="1 2">
    <name type="scientific">Clitoria ternatea</name>
    <name type="common">Butterfly pea</name>
    <dbReference type="NCBI Taxonomy" id="43366"/>
    <lineage>
        <taxon>Eukaryota</taxon>
        <taxon>Viridiplantae</taxon>
        <taxon>Streptophyta</taxon>
        <taxon>Embryophyta</taxon>
        <taxon>Tracheophyta</taxon>
        <taxon>Spermatophyta</taxon>
        <taxon>Magnoliopsida</taxon>
        <taxon>eudicotyledons</taxon>
        <taxon>Gunneridae</taxon>
        <taxon>Pentapetalae</taxon>
        <taxon>rosids</taxon>
        <taxon>fabids</taxon>
        <taxon>Fabales</taxon>
        <taxon>Fabaceae</taxon>
        <taxon>Papilionoideae</taxon>
        <taxon>50 kb inversion clade</taxon>
        <taxon>NPAAA clade</taxon>
        <taxon>indigoferoid/millettioid clade</taxon>
        <taxon>Phaseoleae</taxon>
        <taxon>Clitoria</taxon>
    </lineage>
</organism>
<keyword evidence="2" id="KW-1185">Reference proteome</keyword>
<comment type="caution">
    <text evidence="1">The sequence shown here is derived from an EMBL/GenBank/DDBJ whole genome shotgun (WGS) entry which is preliminary data.</text>
</comment>
<evidence type="ECO:0000313" key="1">
    <source>
        <dbReference type="EMBL" id="KAK7311875.1"/>
    </source>
</evidence>
<gene>
    <name evidence="1" type="ORF">RJT34_10316</name>
</gene>
<dbReference type="AlphaFoldDB" id="A0AAN9K5X9"/>
<dbReference type="EMBL" id="JAYKXN010000002">
    <property type="protein sequence ID" value="KAK7311875.1"/>
    <property type="molecule type" value="Genomic_DNA"/>
</dbReference>